<dbReference type="AlphaFoldDB" id="A0A238Z0N1"/>
<keyword evidence="8" id="KW-0969">Cilium</keyword>
<comment type="function">
    <text evidence="5">Required for morphogenesis and for the elongation of the flagellar filament by facilitating polymerization of the flagellin monomers at the tip of growing filament. Forms a capping structure, which prevents flagellin subunits (transported through the central channel of the flagellum) from leaking out without polymerization at the distal end.</text>
</comment>
<dbReference type="OrthoDB" id="5484186at2"/>
<keyword evidence="5" id="KW-0964">Secreted</keyword>
<comment type="subcellular location">
    <subcellularLocation>
        <location evidence="5">Secreted</location>
    </subcellularLocation>
    <subcellularLocation>
        <location evidence="5">Bacterial flagellum</location>
    </subcellularLocation>
</comment>
<evidence type="ECO:0000313" key="8">
    <source>
        <dbReference type="EMBL" id="SNR76927.1"/>
    </source>
</evidence>
<dbReference type="GO" id="GO:0009424">
    <property type="term" value="C:bacterial-type flagellum hook"/>
    <property type="evidence" value="ECO:0007669"/>
    <property type="project" value="UniProtKB-UniRule"/>
</dbReference>
<evidence type="ECO:0000256" key="4">
    <source>
        <dbReference type="ARBA" id="ARBA00023143"/>
    </source>
</evidence>
<evidence type="ECO:0000256" key="5">
    <source>
        <dbReference type="RuleBase" id="RU362066"/>
    </source>
</evidence>
<dbReference type="EMBL" id="FZOC01000002">
    <property type="protein sequence ID" value="SNR76927.1"/>
    <property type="molecule type" value="Genomic_DNA"/>
</dbReference>
<proteinExistence type="inferred from homology"/>
<comment type="subunit">
    <text evidence="2 5">Homopentamer.</text>
</comment>
<evidence type="ECO:0000256" key="3">
    <source>
        <dbReference type="ARBA" id="ARBA00023054"/>
    </source>
</evidence>
<dbReference type="InterPro" id="IPR010809">
    <property type="entry name" value="FliD_C"/>
</dbReference>
<protein>
    <recommendedName>
        <fullName evidence="5">Flagellar hook-associated protein 2</fullName>
        <shortName evidence="5">HAP2</shortName>
    </recommendedName>
    <alternativeName>
        <fullName evidence="5">Flagellar cap protein</fullName>
    </alternativeName>
</protein>
<feature type="domain" description="Flagellar hook-associated protein 2 C-terminal" evidence="7">
    <location>
        <begin position="228"/>
        <end position="556"/>
    </location>
</feature>
<keyword evidence="8" id="KW-0966">Cell projection</keyword>
<evidence type="ECO:0000256" key="2">
    <source>
        <dbReference type="ARBA" id="ARBA00011255"/>
    </source>
</evidence>
<sequence>MTTSTSTTSATTSFTSGSINVTGLGNGTDFSTLIDGLIEAESATLKKFESWKTTWEYKVQGFQYLNTKLLSLKTTLGNMDTLDEFFTKSVTSTSDTAVSATATSDAVVGAHSVIVGQLAQNDILTTSSGVSSLTSVVTTSNTSLTFSYAGKSYTISDIGAGSTLTTLVNFINNNAATKDKVRATTIYDGTSYHLQLYGMDQGAGNQIVVSNAGSLVFGSSSFVNTQEAQSSLIKVDGFPVGSGNWISRDSNSVEDVIPGVSLTLKQANSNASITIGVTTDTDAIKENVETFIAAVNEVRGILQTLTKVSDSSGTATGSLLTGNYGVQLIGSQLKDVITDLGLGFTLYDGKAKTGDLYSALSQIGITTDADESSSTYGMLILDEDALDEALAEDPNGVAELFAADYQGESQSGDFSYLSRINGKTKAGSYKVEITTGADGKITSATIDGKPAGVDGYRVTALSGAASGLVVQLDNHTASSTFSGTVELKLGKAGEMSEKLAELTNTTSGPLAILEENYGEIMDSIDDKIAREEKRLATMKSRLKDQYARLDALLNTLTNTQSQLTSLIEQLSS</sequence>
<gene>
    <name evidence="8" type="ORF">SAMN04488503_1149</name>
</gene>
<dbReference type="Proteomes" id="UP000198324">
    <property type="component" value="Unassembled WGS sequence"/>
</dbReference>
<keyword evidence="8" id="KW-0282">Flagellum</keyword>
<feature type="domain" description="Flagellar hook-associated protein 2 N-terminal" evidence="6">
    <location>
        <begin position="27"/>
        <end position="122"/>
    </location>
</feature>
<dbReference type="GO" id="GO:0009421">
    <property type="term" value="C:bacterial-type flagellum filament cap"/>
    <property type="evidence" value="ECO:0007669"/>
    <property type="project" value="InterPro"/>
</dbReference>
<keyword evidence="4 5" id="KW-0975">Bacterial flagellum</keyword>
<dbReference type="InterPro" id="IPR040026">
    <property type="entry name" value="FliD"/>
</dbReference>
<comment type="similarity">
    <text evidence="1 5">Belongs to the FliD family.</text>
</comment>
<dbReference type="GO" id="GO:0005576">
    <property type="term" value="C:extracellular region"/>
    <property type="evidence" value="ECO:0007669"/>
    <property type="project" value="UniProtKB-SubCell"/>
</dbReference>
<dbReference type="PANTHER" id="PTHR30288:SF0">
    <property type="entry name" value="FLAGELLAR HOOK-ASSOCIATED PROTEIN 2"/>
    <property type="match status" value="1"/>
</dbReference>
<name>A0A238Z0N1_9BACT</name>
<accession>A0A238Z0N1</accession>
<reference evidence="8 9" key="1">
    <citation type="submission" date="2017-06" db="EMBL/GenBank/DDBJ databases">
        <authorList>
            <person name="Kim H.J."/>
            <person name="Triplett B.A."/>
        </authorList>
    </citation>
    <scope>NUCLEOTIDE SEQUENCE [LARGE SCALE GENOMIC DNA]</scope>
    <source>
        <strain evidence="8 9">DSM 13116</strain>
    </source>
</reference>
<evidence type="ECO:0000313" key="9">
    <source>
        <dbReference type="Proteomes" id="UP000198324"/>
    </source>
</evidence>
<evidence type="ECO:0000256" key="1">
    <source>
        <dbReference type="ARBA" id="ARBA00009764"/>
    </source>
</evidence>
<evidence type="ECO:0000259" key="6">
    <source>
        <dbReference type="Pfam" id="PF02465"/>
    </source>
</evidence>
<dbReference type="Pfam" id="PF02465">
    <property type="entry name" value="FliD_N"/>
    <property type="match status" value="1"/>
</dbReference>
<keyword evidence="3 5" id="KW-0175">Coiled coil</keyword>
<organism evidence="8 9">
    <name type="scientific">Humidesulfovibrio mexicanus</name>
    <dbReference type="NCBI Taxonomy" id="147047"/>
    <lineage>
        <taxon>Bacteria</taxon>
        <taxon>Pseudomonadati</taxon>
        <taxon>Thermodesulfobacteriota</taxon>
        <taxon>Desulfovibrionia</taxon>
        <taxon>Desulfovibrionales</taxon>
        <taxon>Desulfovibrionaceae</taxon>
        <taxon>Humidesulfovibrio</taxon>
    </lineage>
</organism>
<dbReference type="InterPro" id="IPR003481">
    <property type="entry name" value="FliD_N"/>
</dbReference>
<feature type="coiled-coil region" evidence="5">
    <location>
        <begin position="521"/>
        <end position="569"/>
    </location>
</feature>
<evidence type="ECO:0000259" key="7">
    <source>
        <dbReference type="Pfam" id="PF07195"/>
    </source>
</evidence>
<dbReference type="Pfam" id="PF07195">
    <property type="entry name" value="FliD_C"/>
    <property type="match status" value="1"/>
</dbReference>
<dbReference type="GO" id="GO:0007155">
    <property type="term" value="P:cell adhesion"/>
    <property type="evidence" value="ECO:0007669"/>
    <property type="project" value="InterPro"/>
</dbReference>
<dbReference type="PANTHER" id="PTHR30288">
    <property type="entry name" value="FLAGELLAR CAP/ASSEMBLY PROTEIN FLID"/>
    <property type="match status" value="1"/>
</dbReference>
<keyword evidence="9" id="KW-1185">Reference proteome</keyword>
<dbReference type="GO" id="GO:0071973">
    <property type="term" value="P:bacterial-type flagellum-dependent cell motility"/>
    <property type="evidence" value="ECO:0007669"/>
    <property type="project" value="TreeGrafter"/>
</dbReference>
<dbReference type="RefSeq" id="WP_089272635.1">
    <property type="nucleotide sequence ID" value="NZ_FZOC01000002.1"/>
</dbReference>